<proteinExistence type="predicted"/>
<evidence type="ECO:0000313" key="1">
    <source>
        <dbReference type="Proteomes" id="UP000887574"/>
    </source>
</evidence>
<protein>
    <submittedName>
        <fullName evidence="2">Uncharacterized protein</fullName>
    </submittedName>
</protein>
<dbReference type="Proteomes" id="UP000887574">
    <property type="component" value="Unplaced"/>
</dbReference>
<reference evidence="2" key="1">
    <citation type="submission" date="2022-11" db="UniProtKB">
        <authorList>
            <consortium name="WormBaseParasite"/>
        </authorList>
    </citation>
    <scope>IDENTIFICATION</scope>
</reference>
<sequence length="91" mass="9689">MQATMEKQGGGGGYDASNRQFGSVLQRSHVCCNTAFSCQCSFLSPGCGWCIAQMAVNSSMLRLQAVEECNTVGTTLHNCISDGYCYLGSCL</sequence>
<dbReference type="WBParaSite" id="jg25866">
    <property type="protein sequence ID" value="jg25866"/>
    <property type="gene ID" value="jg25866"/>
</dbReference>
<dbReference type="AlphaFoldDB" id="A0A915E171"/>
<keyword evidence="1" id="KW-1185">Reference proteome</keyword>
<organism evidence="1 2">
    <name type="scientific">Ditylenchus dipsaci</name>
    <dbReference type="NCBI Taxonomy" id="166011"/>
    <lineage>
        <taxon>Eukaryota</taxon>
        <taxon>Metazoa</taxon>
        <taxon>Ecdysozoa</taxon>
        <taxon>Nematoda</taxon>
        <taxon>Chromadorea</taxon>
        <taxon>Rhabditida</taxon>
        <taxon>Tylenchina</taxon>
        <taxon>Tylenchomorpha</taxon>
        <taxon>Sphaerularioidea</taxon>
        <taxon>Anguinidae</taxon>
        <taxon>Anguininae</taxon>
        <taxon>Ditylenchus</taxon>
    </lineage>
</organism>
<evidence type="ECO:0000313" key="2">
    <source>
        <dbReference type="WBParaSite" id="jg25866"/>
    </source>
</evidence>
<name>A0A915E171_9BILA</name>
<accession>A0A915E171</accession>